<dbReference type="GO" id="GO:0006260">
    <property type="term" value="P:DNA replication"/>
    <property type="evidence" value="ECO:0007669"/>
    <property type="project" value="InterPro"/>
</dbReference>
<keyword evidence="3" id="KW-0614">Plasmid</keyword>
<geneLocation type="plasmid" evidence="3">
    <name>pRGRH0262</name>
</geneLocation>
<evidence type="ECO:0000256" key="1">
    <source>
        <dbReference type="SAM" id="MobiDB-lite"/>
    </source>
</evidence>
<feature type="region of interest" description="Disordered" evidence="1">
    <location>
        <begin position="157"/>
        <end position="187"/>
    </location>
</feature>
<accession>A0A0H5QEE6</accession>
<proteinExistence type="predicted"/>
<reference evidence="3" key="1">
    <citation type="submission" date="2015-06" db="EMBL/GenBank/DDBJ databases">
        <authorList>
            <person name="Joergensen T."/>
        </authorList>
    </citation>
    <scope>NUCLEOTIDE SEQUENCE</scope>
    <source>
        <plasmid evidence="3">pRGRH0262</plasmid>
    </source>
</reference>
<reference evidence="3" key="2">
    <citation type="submission" date="2015-07" db="EMBL/GenBank/DDBJ databases">
        <title>Plasmids, circular viruses and viroids from rat gut.</title>
        <authorList>
            <person name="Jorgensen T.J."/>
            <person name="Hansen M.A."/>
            <person name="Xu Z."/>
            <person name="Tabak M.A."/>
            <person name="Sorensen S.J."/>
            <person name="Hansen L.H."/>
        </authorList>
    </citation>
    <scope>NUCLEOTIDE SEQUENCE</scope>
    <source>
        <plasmid evidence="3">pRGRH0262</plasmid>
    </source>
</reference>
<organism evidence="3">
    <name type="scientific">uncultured prokaryote</name>
    <dbReference type="NCBI Taxonomy" id="198431"/>
    <lineage>
        <taxon>unclassified sequences</taxon>
        <taxon>environmental samples</taxon>
    </lineage>
</organism>
<dbReference type="InterPro" id="IPR036390">
    <property type="entry name" value="WH_DNA-bd_sf"/>
</dbReference>
<name>A0A0H5QEE6_9ZZZZ</name>
<dbReference type="GO" id="GO:0006276">
    <property type="term" value="P:plasmid maintenance"/>
    <property type="evidence" value="ECO:0007669"/>
    <property type="project" value="InterPro"/>
</dbReference>
<feature type="domain" description="Plasmid replication protein RepL" evidence="2">
    <location>
        <begin position="23"/>
        <end position="155"/>
    </location>
</feature>
<protein>
    <recommendedName>
        <fullName evidence="2">Plasmid replication protein RepL domain-containing protein</fullName>
    </recommendedName>
</protein>
<evidence type="ECO:0000313" key="3">
    <source>
        <dbReference type="EMBL" id="CRY94477.1"/>
    </source>
</evidence>
<dbReference type="Pfam" id="PF05732">
    <property type="entry name" value="RepL"/>
    <property type="match status" value="1"/>
</dbReference>
<dbReference type="InterPro" id="IPR036388">
    <property type="entry name" value="WH-like_DNA-bd_sf"/>
</dbReference>
<dbReference type="Gene3D" id="1.10.10.10">
    <property type="entry name" value="Winged helix-like DNA-binding domain superfamily/Winged helix DNA-binding domain"/>
    <property type="match status" value="1"/>
</dbReference>
<dbReference type="EMBL" id="LN852934">
    <property type="protein sequence ID" value="CRY94477.1"/>
    <property type="molecule type" value="Genomic_DNA"/>
</dbReference>
<sequence length="187" mass="21560">MADVKKQLEYSEATQTLVGQQRRELMDTKTGELMHVDQITKMVYGSKNFWKCYLMDFLSVLGIMDSKQVDIFIYIVENTNQSNNVFLGTYDKIAKDVGVSRPTIAKIMKKLQENNFIKRMQAGAWLVNPNILMKGNDNKRQILLSYYESEEPINEITMSRTKRTPLPNTDRPDPESVPGVEVKENEN</sequence>
<dbReference type="InterPro" id="IPR008813">
    <property type="entry name" value="Plasmid_replication_RepL"/>
</dbReference>
<dbReference type="AlphaFoldDB" id="A0A0H5QEE6"/>
<dbReference type="SUPFAM" id="SSF46785">
    <property type="entry name" value="Winged helix' DNA-binding domain"/>
    <property type="match status" value="1"/>
</dbReference>
<evidence type="ECO:0000259" key="2">
    <source>
        <dbReference type="Pfam" id="PF05732"/>
    </source>
</evidence>